<gene>
    <name evidence="4" type="ORF">FF38_01391</name>
</gene>
<dbReference type="OMA" id="IRRPIYS"/>
<dbReference type="Proteomes" id="UP000037069">
    <property type="component" value="Unassembled WGS sequence"/>
</dbReference>
<evidence type="ECO:0000313" key="4">
    <source>
        <dbReference type="EMBL" id="KNC28361.1"/>
    </source>
</evidence>
<evidence type="ECO:0000313" key="5">
    <source>
        <dbReference type="Proteomes" id="UP000037069"/>
    </source>
</evidence>
<proteinExistence type="predicted"/>
<feature type="region of interest" description="Disordered" evidence="1">
    <location>
        <begin position="50"/>
        <end position="122"/>
    </location>
</feature>
<dbReference type="OrthoDB" id="6750008at2759"/>
<dbReference type="EMBL" id="JRES01000781">
    <property type="protein sequence ID" value="KNC28361.1"/>
    <property type="molecule type" value="Genomic_DNA"/>
</dbReference>
<keyword evidence="2" id="KW-0732">Signal</keyword>
<reference evidence="4 5" key="1">
    <citation type="journal article" date="2015" name="Nat. Commun.">
        <title>Lucilia cuprina genome unlocks parasitic fly biology to underpin future interventions.</title>
        <authorList>
            <person name="Anstead C.A."/>
            <person name="Korhonen P.K."/>
            <person name="Young N.D."/>
            <person name="Hall R.S."/>
            <person name="Jex A.R."/>
            <person name="Murali S.C."/>
            <person name="Hughes D.S."/>
            <person name="Lee S.F."/>
            <person name="Perry T."/>
            <person name="Stroehlein A.J."/>
            <person name="Ansell B.R."/>
            <person name="Breugelmans B."/>
            <person name="Hofmann A."/>
            <person name="Qu J."/>
            <person name="Dugan S."/>
            <person name="Lee S.L."/>
            <person name="Chao H."/>
            <person name="Dinh H."/>
            <person name="Han Y."/>
            <person name="Doddapaneni H.V."/>
            <person name="Worley K.C."/>
            <person name="Muzny D.M."/>
            <person name="Ioannidis P."/>
            <person name="Waterhouse R.M."/>
            <person name="Zdobnov E.M."/>
            <person name="James P.J."/>
            <person name="Bagnall N.H."/>
            <person name="Kotze A.C."/>
            <person name="Gibbs R.A."/>
            <person name="Richards S."/>
            <person name="Batterham P."/>
            <person name="Gasser R.B."/>
        </authorList>
    </citation>
    <scope>NUCLEOTIDE SEQUENCE [LARGE SCALE GENOMIC DNA]</scope>
    <source>
        <strain evidence="4 5">LS</strain>
        <tissue evidence="4">Full body</tissue>
    </source>
</reference>
<organism evidence="4 5">
    <name type="scientific">Lucilia cuprina</name>
    <name type="common">Green bottle fly</name>
    <name type="synonym">Australian sheep blowfly</name>
    <dbReference type="NCBI Taxonomy" id="7375"/>
    <lineage>
        <taxon>Eukaryota</taxon>
        <taxon>Metazoa</taxon>
        <taxon>Ecdysozoa</taxon>
        <taxon>Arthropoda</taxon>
        <taxon>Hexapoda</taxon>
        <taxon>Insecta</taxon>
        <taxon>Pterygota</taxon>
        <taxon>Neoptera</taxon>
        <taxon>Endopterygota</taxon>
        <taxon>Diptera</taxon>
        <taxon>Brachycera</taxon>
        <taxon>Muscomorpha</taxon>
        <taxon>Oestroidea</taxon>
        <taxon>Calliphoridae</taxon>
        <taxon>Luciliinae</taxon>
        <taxon>Lucilia</taxon>
    </lineage>
</organism>
<feature type="region of interest" description="Disordered" evidence="1">
    <location>
        <begin position="225"/>
        <end position="266"/>
    </location>
</feature>
<feature type="chain" id="PRO_5005535666" description="DUF4794 domain-containing protein" evidence="2">
    <location>
        <begin position="21"/>
        <end position="266"/>
    </location>
</feature>
<dbReference type="InterPro" id="IPR032011">
    <property type="entry name" value="DUF4794"/>
</dbReference>
<comment type="caution">
    <text evidence="4">The sequence shown here is derived from an EMBL/GenBank/DDBJ whole genome shotgun (WGS) entry which is preliminary data.</text>
</comment>
<keyword evidence="5" id="KW-1185">Reference proteome</keyword>
<name>A0A0L0C7X5_LUCCU</name>
<dbReference type="STRING" id="7375.A0A0L0C7X5"/>
<dbReference type="Pfam" id="PF16042">
    <property type="entry name" value="DUF4794"/>
    <property type="match status" value="1"/>
</dbReference>
<accession>A0A0L0C7X5</accession>
<feature type="compositionally biased region" description="Polar residues" evidence="1">
    <location>
        <begin position="230"/>
        <end position="247"/>
    </location>
</feature>
<feature type="signal peptide" evidence="2">
    <location>
        <begin position="1"/>
        <end position="20"/>
    </location>
</feature>
<evidence type="ECO:0000256" key="2">
    <source>
        <dbReference type="SAM" id="SignalP"/>
    </source>
</evidence>
<sequence length="266" mass="29223">MAKILASVLVLSVICTITLAEPGVHTIRIRFPGPSSDKIVLPPRPARKQEVAPYPPAGFKPEPVFELPEPTYLPPAEPELTYGPPADTYGPPAEPELTYGPPEPELTYGPPADTYGPPDQTYGPPDLTYGPPEIDDFQSAAIVNAPLTLATQFTPPRPNKAVNFRPIRPQSAAIVNAPLRPVSHLTVPRPERVVAFRPRRPQSQAQQLYPKTYLTLPRVERLTEFRPRRVNNQQSNRFSSPLPSSIFGNSNNGSSGRKLPTNIFSN</sequence>
<feature type="domain" description="DUF4794" evidence="3">
    <location>
        <begin position="52"/>
        <end position="125"/>
    </location>
</feature>
<protein>
    <recommendedName>
        <fullName evidence="3">DUF4794 domain-containing protein</fullName>
    </recommendedName>
</protein>
<dbReference type="AlphaFoldDB" id="A0A0L0C7X5"/>
<evidence type="ECO:0000259" key="3">
    <source>
        <dbReference type="Pfam" id="PF16042"/>
    </source>
</evidence>
<evidence type="ECO:0000256" key="1">
    <source>
        <dbReference type="SAM" id="MobiDB-lite"/>
    </source>
</evidence>